<dbReference type="InterPro" id="IPR009057">
    <property type="entry name" value="Homeodomain-like_sf"/>
</dbReference>
<dbReference type="Gene3D" id="1.10.357.10">
    <property type="entry name" value="Tetracycline Repressor, domain 2"/>
    <property type="match status" value="1"/>
</dbReference>
<evidence type="ECO:0000256" key="1">
    <source>
        <dbReference type="ARBA" id="ARBA00023015"/>
    </source>
</evidence>
<comment type="caution">
    <text evidence="4">The sequence shown here is derived from an EMBL/GenBank/DDBJ whole genome shotgun (WGS) entry which is preliminary data.</text>
</comment>
<dbReference type="EMBL" id="SACN01000001">
    <property type="protein sequence ID" value="RVT93375.1"/>
    <property type="molecule type" value="Genomic_DNA"/>
</dbReference>
<dbReference type="Gene3D" id="1.10.10.60">
    <property type="entry name" value="Homeodomain-like"/>
    <property type="match status" value="1"/>
</dbReference>
<keyword evidence="1" id="KW-0805">Transcription regulation</keyword>
<proteinExistence type="predicted"/>
<keyword evidence="2" id="KW-0804">Transcription</keyword>
<reference evidence="4 5" key="1">
    <citation type="submission" date="2019-01" db="EMBL/GenBank/DDBJ databases">
        <authorList>
            <person name="Chen W.-M."/>
        </authorList>
    </citation>
    <scope>NUCLEOTIDE SEQUENCE [LARGE SCALE GENOMIC DNA]</scope>
    <source>
        <strain evidence="4 5">CCP-7</strain>
    </source>
</reference>
<gene>
    <name evidence="4" type="ORF">EOD43_05710</name>
</gene>
<evidence type="ECO:0000313" key="4">
    <source>
        <dbReference type="EMBL" id="RVT93375.1"/>
    </source>
</evidence>
<evidence type="ECO:0000259" key="3">
    <source>
        <dbReference type="Pfam" id="PF02909"/>
    </source>
</evidence>
<dbReference type="AlphaFoldDB" id="A0A437M752"/>
<dbReference type="InterPro" id="IPR036271">
    <property type="entry name" value="Tet_transcr_reg_TetR-rel_C_sf"/>
</dbReference>
<sequence>MAAARRSPGNRAGLDLARIITAAREIAPDALSMQAVADVLGVDRKALNYHVGDRETLLGLIAQESFASSFSGVEIAAHADWREACRIYGRGYAQAVIVTGSHARHLPPHHALAGRFLATTEALLLKLTDAGFDDAAAVRSLALLTNICHAFARDAETSRTNPANTRINLLLGSLSSHGEAAFPNLARITEGGIDTYGDAQLDFAIETCIAGMAARLGDATE</sequence>
<dbReference type="RefSeq" id="WP_127741918.1">
    <property type="nucleotide sequence ID" value="NZ_SACN01000001.1"/>
</dbReference>
<keyword evidence="5" id="KW-1185">Reference proteome</keyword>
<dbReference type="SUPFAM" id="SSF46689">
    <property type="entry name" value="Homeodomain-like"/>
    <property type="match status" value="1"/>
</dbReference>
<dbReference type="GO" id="GO:0045892">
    <property type="term" value="P:negative regulation of DNA-templated transcription"/>
    <property type="evidence" value="ECO:0007669"/>
    <property type="project" value="InterPro"/>
</dbReference>
<dbReference type="Proteomes" id="UP000282971">
    <property type="component" value="Unassembled WGS sequence"/>
</dbReference>
<organism evidence="4 5">
    <name type="scientific">Sphingomonas crocodyli</name>
    <dbReference type="NCBI Taxonomy" id="1979270"/>
    <lineage>
        <taxon>Bacteria</taxon>
        <taxon>Pseudomonadati</taxon>
        <taxon>Pseudomonadota</taxon>
        <taxon>Alphaproteobacteria</taxon>
        <taxon>Sphingomonadales</taxon>
        <taxon>Sphingomonadaceae</taxon>
        <taxon>Sphingomonas</taxon>
    </lineage>
</organism>
<dbReference type="InterPro" id="IPR004111">
    <property type="entry name" value="Repressor_TetR_C"/>
</dbReference>
<dbReference type="SUPFAM" id="SSF48498">
    <property type="entry name" value="Tetracyclin repressor-like, C-terminal domain"/>
    <property type="match status" value="1"/>
</dbReference>
<feature type="domain" description="Tetracycline repressor TetR C-terminal" evidence="3">
    <location>
        <begin position="80"/>
        <end position="215"/>
    </location>
</feature>
<evidence type="ECO:0000256" key="2">
    <source>
        <dbReference type="ARBA" id="ARBA00023163"/>
    </source>
</evidence>
<accession>A0A437M752</accession>
<name>A0A437M752_9SPHN</name>
<evidence type="ECO:0000313" key="5">
    <source>
        <dbReference type="Proteomes" id="UP000282971"/>
    </source>
</evidence>
<dbReference type="OrthoDB" id="8481521at2"/>
<protein>
    <recommendedName>
        <fullName evidence="3">Tetracycline repressor TetR C-terminal domain-containing protein</fullName>
    </recommendedName>
</protein>
<dbReference type="Pfam" id="PF02909">
    <property type="entry name" value="TetR_C_1"/>
    <property type="match status" value="1"/>
</dbReference>